<organism evidence="6">
    <name type="scientific">Rhizophora mucronata</name>
    <name type="common">Asiatic mangrove</name>
    <dbReference type="NCBI Taxonomy" id="61149"/>
    <lineage>
        <taxon>Eukaryota</taxon>
        <taxon>Viridiplantae</taxon>
        <taxon>Streptophyta</taxon>
        <taxon>Embryophyta</taxon>
        <taxon>Tracheophyta</taxon>
        <taxon>Spermatophyta</taxon>
        <taxon>Magnoliopsida</taxon>
        <taxon>eudicotyledons</taxon>
        <taxon>Gunneridae</taxon>
        <taxon>Pentapetalae</taxon>
        <taxon>rosids</taxon>
        <taxon>fabids</taxon>
        <taxon>Malpighiales</taxon>
        <taxon>Rhizophoraceae</taxon>
        <taxon>Rhizophora</taxon>
    </lineage>
</organism>
<evidence type="ECO:0008006" key="7">
    <source>
        <dbReference type="Google" id="ProtNLM"/>
    </source>
</evidence>
<feature type="signal peptide" evidence="5">
    <location>
        <begin position="1"/>
        <end position="25"/>
    </location>
</feature>
<dbReference type="CDD" id="cd22270">
    <property type="entry name" value="DPBB_kiwellin-like"/>
    <property type="match status" value="1"/>
</dbReference>
<name>A0A2P2QAC5_RHIMU</name>
<evidence type="ECO:0000313" key="6">
    <source>
        <dbReference type="EMBL" id="MBX63893.1"/>
    </source>
</evidence>
<sequence length="216" mass="22645">MAKLAFLFSLSLPLAIISLPYPSKALSSCNGPCRTENDCAGQLICINGRCNDDPEFGTSICRGAKPNPPSSGGGCSASGTLRCQGKEYPTYTCSPPVTSSTRANLTLNDFSQGGDGGAPSECDDKFHEKTERVVALSTGWFAGKSRCGKMIRITAGNGKSVLAKVVDECDSRNGCDKEHAGQPPCKNNIVDGSDVVWEALGLNKDLGIVGVTWSMA</sequence>
<dbReference type="GO" id="GO:0005576">
    <property type="term" value="C:extracellular region"/>
    <property type="evidence" value="ECO:0007669"/>
    <property type="project" value="UniProtKB-SubCell"/>
</dbReference>
<evidence type="ECO:0000256" key="5">
    <source>
        <dbReference type="SAM" id="SignalP"/>
    </source>
</evidence>
<dbReference type="PANTHER" id="PTHR33191:SF9">
    <property type="entry name" value="RIPENING-RELATED PROTEIN 2-RELATED"/>
    <property type="match status" value="1"/>
</dbReference>
<dbReference type="Pfam" id="PF24300">
    <property type="entry name" value="KWL1"/>
    <property type="match status" value="1"/>
</dbReference>
<proteinExistence type="inferred from homology"/>
<dbReference type="EMBL" id="GGEC01083409">
    <property type="protein sequence ID" value="MBX63893.1"/>
    <property type="molecule type" value="Transcribed_RNA"/>
</dbReference>
<accession>A0A2P2QAC5</accession>
<evidence type="ECO:0000256" key="3">
    <source>
        <dbReference type="ARBA" id="ARBA00022525"/>
    </source>
</evidence>
<keyword evidence="3" id="KW-0964">Secreted</keyword>
<dbReference type="SUPFAM" id="SSF50685">
    <property type="entry name" value="Barwin-like endoglucanases"/>
    <property type="match status" value="1"/>
</dbReference>
<dbReference type="InterPro" id="IPR036908">
    <property type="entry name" value="RlpA-like_sf"/>
</dbReference>
<evidence type="ECO:0000256" key="4">
    <source>
        <dbReference type="ARBA" id="ARBA00022729"/>
    </source>
</evidence>
<comment type="subcellular location">
    <subcellularLocation>
        <location evidence="1">Secreted</location>
    </subcellularLocation>
</comment>
<protein>
    <recommendedName>
        <fullName evidence="7">Kiwellin-like</fullName>
    </recommendedName>
</protein>
<comment type="similarity">
    <text evidence="2">Belongs to the kiwellin family.</text>
</comment>
<reference evidence="6" key="1">
    <citation type="submission" date="2018-02" db="EMBL/GenBank/DDBJ databases">
        <title>Rhizophora mucronata_Transcriptome.</title>
        <authorList>
            <person name="Meera S.P."/>
            <person name="Sreeshan A."/>
            <person name="Augustine A."/>
        </authorList>
    </citation>
    <scope>NUCLEOTIDE SEQUENCE</scope>
    <source>
        <tissue evidence="6">Leaf</tissue>
    </source>
</reference>
<evidence type="ECO:0000256" key="2">
    <source>
        <dbReference type="ARBA" id="ARBA00005592"/>
    </source>
</evidence>
<evidence type="ECO:0000256" key="1">
    <source>
        <dbReference type="ARBA" id="ARBA00004613"/>
    </source>
</evidence>
<keyword evidence="4 5" id="KW-0732">Signal</keyword>
<dbReference type="AlphaFoldDB" id="A0A2P2QAC5"/>
<dbReference type="Gene3D" id="2.40.40.10">
    <property type="entry name" value="RlpA-like domain"/>
    <property type="match status" value="1"/>
</dbReference>
<feature type="chain" id="PRO_5015114356" description="Kiwellin-like" evidence="5">
    <location>
        <begin position="26"/>
        <end position="216"/>
    </location>
</feature>
<dbReference type="PANTHER" id="PTHR33191">
    <property type="entry name" value="RIPENING-RELATED PROTEIN 2-RELATED"/>
    <property type="match status" value="1"/>
</dbReference>
<dbReference type="InterPro" id="IPR039271">
    <property type="entry name" value="Kiwellin-like"/>
</dbReference>